<comment type="caution">
    <text evidence="7">The sequence shown here is derived from an EMBL/GenBank/DDBJ whole genome shotgun (WGS) entry which is preliminary data.</text>
</comment>
<dbReference type="SUPFAM" id="SSF55874">
    <property type="entry name" value="ATPase domain of HSP90 chaperone/DNA topoisomerase II/histidine kinase"/>
    <property type="match status" value="1"/>
</dbReference>
<keyword evidence="1" id="KW-0808">Transferase</keyword>
<keyword evidence="4" id="KW-0067">ATP-binding</keyword>
<dbReference type="InterPro" id="IPR005467">
    <property type="entry name" value="His_kinase_dom"/>
</dbReference>
<dbReference type="PROSITE" id="PS50109">
    <property type="entry name" value="HIS_KIN"/>
    <property type="match status" value="1"/>
</dbReference>
<sequence length="269" mass="30595">MGVAVGAYRFYRHQQLLKTRAHLMREAIRNHDFTFRLPVKGLFSGERALQEALNEMGHEINRLVAQNEVESWQKLTRVLTHEIMNATAPITSISQAYLNSPKIQGTPYEEGIRAIYTTSRGLSVFVDSYRKFAQLQEPSLHPLRLETSLQKVQALFPTLEWNIDLPSGLTLSLDENLFHQVLINLIKNAQEARATRLDVRWRDEELWISNNGALIPAEVAREIFIPFFTTKRSGSGIGLSLSKRLMVKQGRNLRLAETPVAGFPVSFVL</sequence>
<keyword evidence="5" id="KW-0902">Two-component regulatory system</keyword>
<keyword evidence="3 7" id="KW-0418">Kinase</keyword>
<evidence type="ECO:0000256" key="4">
    <source>
        <dbReference type="ARBA" id="ARBA00022840"/>
    </source>
</evidence>
<dbReference type="InterPro" id="IPR036890">
    <property type="entry name" value="HATPase_C_sf"/>
</dbReference>
<dbReference type="GO" id="GO:0005524">
    <property type="term" value="F:ATP binding"/>
    <property type="evidence" value="ECO:0007669"/>
    <property type="project" value="UniProtKB-KW"/>
</dbReference>
<feature type="domain" description="Histidine kinase" evidence="6">
    <location>
        <begin position="78"/>
        <end position="269"/>
    </location>
</feature>
<evidence type="ECO:0000256" key="2">
    <source>
        <dbReference type="ARBA" id="ARBA00022741"/>
    </source>
</evidence>
<name>J9D1W1_9ZZZZ</name>
<dbReference type="SMART" id="SM00387">
    <property type="entry name" value="HATPase_c"/>
    <property type="match status" value="1"/>
</dbReference>
<dbReference type="Pfam" id="PF02518">
    <property type="entry name" value="HATPase_c"/>
    <property type="match status" value="1"/>
</dbReference>
<keyword evidence="2" id="KW-0547">Nucleotide-binding</keyword>
<accession>J9D1W1</accession>
<proteinExistence type="predicted"/>
<dbReference type="EMBL" id="AMCI01001117">
    <property type="protein sequence ID" value="EJX06576.1"/>
    <property type="molecule type" value="Genomic_DNA"/>
</dbReference>
<evidence type="ECO:0000256" key="3">
    <source>
        <dbReference type="ARBA" id="ARBA00022777"/>
    </source>
</evidence>
<dbReference type="PANTHER" id="PTHR43065">
    <property type="entry name" value="SENSOR HISTIDINE KINASE"/>
    <property type="match status" value="1"/>
</dbReference>
<dbReference type="GO" id="GO:0000160">
    <property type="term" value="P:phosphorelay signal transduction system"/>
    <property type="evidence" value="ECO:0007669"/>
    <property type="project" value="UniProtKB-KW"/>
</dbReference>
<dbReference type="InterPro" id="IPR003594">
    <property type="entry name" value="HATPase_dom"/>
</dbReference>
<dbReference type="PANTHER" id="PTHR43065:SF46">
    <property type="entry name" value="C4-DICARBOXYLATE TRANSPORT SENSOR PROTEIN DCTB"/>
    <property type="match status" value="1"/>
</dbReference>
<gene>
    <name evidence="7" type="ORF">EVA_05325</name>
</gene>
<dbReference type="Gene3D" id="3.30.565.10">
    <property type="entry name" value="Histidine kinase-like ATPase, C-terminal domain"/>
    <property type="match status" value="1"/>
</dbReference>
<evidence type="ECO:0000259" key="6">
    <source>
        <dbReference type="PROSITE" id="PS50109"/>
    </source>
</evidence>
<reference evidence="7" key="1">
    <citation type="journal article" date="2012" name="PLoS ONE">
        <title>Gene sets for utilization of primary and secondary nutrition supplies in the distal gut of endangered iberian lynx.</title>
        <authorList>
            <person name="Alcaide M."/>
            <person name="Messina E."/>
            <person name="Richter M."/>
            <person name="Bargiela R."/>
            <person name="Peplies J."/>
            <person name="Huws S.A."/>
            <person name="Newbold C.J."/>
            <person name="Golyshin P.N."/>
            <person name="Simon M.A."/>
            <person name="Lopez G."/>
            <person name="Yakimov M.M."/>
            <person name="Ferrer M."/>
        </authorList>
    </citation>
    <scope>NUCLEOTIDE SEQUENCE</scope>
</reference>
<dbReference type="GO" id="GO:0016301">
    <property type="term" value="F:kinase activity"/>
    <property type="evidence" value="ECO:0007669"/>
    <property type="project" value="UniProtKB-KW"/>
</dbReference>
<dbReference type="AlphaFoldDB" id="J9D1W1"/>
<evidence type="ECO:0000256" key="5">
    <source>
        <dbReference type="ARBA" id="ARBA00023012"/>
    </source>
</evidence>
<protein>
    <submittedName>
        <fullName evidence="7">Two-component system sensor histidine kinase</fullName>
    </submittedName>
</protein>
<organism evidence="7">
    <name type="scientific">gut metagenome</name>
    <dbReference type="NCBI Taxonomy" id="749906"/>
    <lineage>
        <taxon>unclassified sequences</taxon>
        <taxon>metagenomes</taxon>
        <taxon>organismal metagenomes</taxon>
    </lineage>
</organism>
<evidence type="ECO:0000256" key="1">
    <source>
        <dbReference type="ARBA" id="ARBA00022679"/>
    </source>
</evidence>
<evidence type="ECO:0000313" key="7">
    <source>
        <dbReference type="EMBL" id="EJX06576.1"/>
    </source>
</evidence>